<evidence type="ECO:0000256" key="4">
    <source>
        <dbReference type="ARBA" id="ARBA00025742"/>
    </source>
</evidence>
<reference evidence="6 7" key="1">
    <citation type="submission" date="2023-04" db="EMBL/GenBank/DDBJ databases">
        <title>Complete genome sequence of Alisedimentitalea scapharcae.</title>
        <authorList>
            <person name="Rong J.-C."/>
            <person name="Yi M.-L."/>
            <person name="Zhao Q."/>
        </authorList>
    </citation>
    <scope>NUCLEOTIDE SEQUENCE [LARGE SCALE GENOMIC DNA]</scope>
    <source>
        <strain evidence="6 7">KCTC 42119</strain>
    </source>
</reference>
<sequence>MKFIHLTDLHICVGAQEKPLARAVEQTRAAIAEINRMHSDAELCVITGDIVADPDPAAYRLAEELLSTLRMPTYCLLGNHDDRDMAGHALSTVSMDENGFLQSAIRTSQGLFLTLDTKAGFGHGGELCMRRLDWIADRLASNPGPVWVFMHHAPFATGLAAMDTIGLEAKSAEALGQLIDAHGNIQHLFFGHYHRPMSGVWRGVPFSSHRSMMLQCALNLSEIDLVSAIYEEPQFAVVLAHKDRTIVHYHDFAAAVEGANMGPASG</sequence>
<evidence type="ECO:0000313" key="6">
    <source>
        <dbReference type="EMBL" id="WZK89757.1"/>
    </source>
</evidence>
<evidence type="ECO:0000256" key="2">
    <source>
        <dbReference type="ARBA" id="ARBA00022801"/>
    </source>
</evidence>
<dbReference type="RefSeq" id="WP_406648197.1">
    <property type="nucleotide sequence ID" value="NZ_CP123584.1"/>
</dbReference>
<accession>A0ABZ2XUX0</accession>
<organism evidence="6 7">
    <name type="scientific">Aliisedimentitalea scapharcae</name>
    <dbReference type="NCBI Taxonomy" id="1524259"/>
    <lineage>
        <taxon>Bacteria</taxon>
        <taxon>Pseudomonadati</taxon>
        <taxon>Pseudomonadota</taxon>
        <taxon>Alphaproteobacteria</taxon>
        <taxon>Rhodobacterales</taxon>
        <taxon>Roseobacteraceae</taxon>
        <taxon>Aliisedimentitalea</taxon>
    </lineage>
</organism>
<keyword evidence="3" id="KW-0408">Iron</keyword>
<dbReference type="InterPro" id="IPR004843">
    <property type="entry name" value="Calcineurin-like_PHP"/>
</dbReference>
<proteinExistence type="inferred from homology"/>
<keyword evidence="2" id="KW-0378">Hydrolase</keyword>
<keyword evidence="7" id="KW-1185">Reference proteome</keyword>
<evidence type="ECO:0000256" key="3">
    <source>
        <dbReference type="ARBA" id="ARBA00023004"/>
    </source>
</evidence>
<protein>
    <submittedName>
        <fullName evidence="6">Metallophosphoesterase</fullName>
    </submittedName>
</protein>
<evidence type="ECO:0000259" key="5">
    <source>
        <dbReference type="Pfam" id="PF00149"/>
    </source>
</evidence>
<dbReference type="SUPFAM" id="SSF56300">
    <property type="entry name" value="Metallo-dependent phosphatases"/>
    <property type="match status" value="1"/>
</dbReference>
<name>A0ABZ2XUX0_9RHOB</name>
<dbReference type="InterPro" id="IPR029052">
    <property type="entry name" value="Metallo-depent_PP-like"/>
</dbReference>
<dbReference type="EMBL" id="CP123584">
    <property type="protein sequence ID" value="WZK89757.1"/>
    <property type="molecule type" value="Genomic_DNA"/>
</dbReference>
<dbReference type="Gene3D" id="3.60.21.10">
    <property type="match status" value="1"/>
</dbReference>
<dbReference type="PANTHER" id="PTHR42988">
    <property type="entry name" value="PHOSPHOHYDROLASE"/>
    <property type="match status" value="1"/>
</dbReference>
<feature type="domain" description="Calcineurin-like phosphoesterase" evidence="5">
    <location>
        <begin position="1"/>
        <end position="196"/>
    </location>
</feature>
<dbReference type="Proteomes" id="UP001623232">
    <property type="component" value="Chromosome"/>
</dbReference>
<dbReference type="PANTHER" id="PTHR42988:SF2">
    <property type="entry name" value="CYCLIC NUCLEOTIDE PHOSPHODIESTERASE CBUA0032-RELATED"/>
    <property type="match status" value="1"/>
</dbReference>
<evidence type="ECO:0000256" key="1">
    <source>
        <dbReference type="ARBA" id="ARBA00022723"/>
    </source>
</evidence>
<gene>
    <name evidence="6" type="ORF">QEZ52_04195</name>
</gene>
<dbReference type="Pfam" id="PF00149">
    <property type="entry name" value="Metallophos"/>
    <property type="match status" value="1"/>
</dbReference>
<evidence type="ECO:0000313" key="7">
    <source>
        <dbReference type="Proteomes" id="UP001623232"/>
    </source>
</evidence>
<keyword evidence="1" id="KW-0479">Metal-binding</keyword>
<dbReference type="InterPro" id="IPR050884">
    <property type="entry name" value="CNP_phosphodiesterase-III"/>
</dbReference>
<comment type="similarity">
    <text evidence="4">Belongs to the cyclic nucleotide phosphodiesterase class-III family.</text>
</comment>